<keyword evidence="2" id="KW-0812">Transmembrane</keyword>
<dbReference type="Proteomes" id="UP000694930">
    <property type="component" value="Chromosome 11"/>
</dbReference>
<evidence type="ECO:0000256" key="1">
    <source>
        <dbReference type="SAM" id="MobiDB-lite"/>
    </source>
</evidence>
<feature type="compositionally biased region" description="Polar residues" evidence="1">
    <location>
        <begin position="39"/>
        <end position="49"/>
    </location>
</feature>
<protein>
    <submittedName>
        <fullName evidence="4">Uncharacterized protein LOC107003800</fullName>
    </submittedName>
</protein>
<name>A0ABM1FJ07_SOLPN</name>
<dbReference type="GeneID" id="107003800"/>
<reference evidence="4" key="2">
    <citation type="submission" date="2025-08" db="UniProtKB">
        <authorList>
            <consortium name="RefSeq"/>
        </authorList>
    </citation>
    <scope>IDENTIFICATION</scope>
</reference>
<feature type="transmembrane region" description="Helical" evidence="2">
    <location>
        <begin position="129"/>
        <end position="147"/>
    </location>
</feature>
<feature type="region of interest" description="Disordered" evidence="1">
    <location>
        <begin position="87"/>
        <end position="111"/>
    </location>
</feature>
<reference evidence="3" key="1">
    <citation type="journal article" date="2014" name="Nat. Genet.">
        <title>The genome of the stress-tolerant wild tomato species Solanum pennellii.</title>
        <authorList>
            <person name="Bolger A."/>
            <person name="Scossa F."/>
            <person name="Bolger M.E."/>
            <person name="Lanz C."/>
            <person name="Maumus F."/>
            <person name="Tohge T."/>
            <person name="Quesneville H."/>
            <person name="Alseekh S."/>
            <person name="Sorensen I."/>
            <person name="Lichtenstein G."/>
            <person name="Fich E.A."/>
            <person name="Conte M."/>
            <person name="Keller H."/>
            <person name="Schneeberger K."/>
            <person name="Schwacke R."/>
            <person name="Ofner I."/>
            <person name="Vrebalov J."/>
            <person name="Xu Y."/>
            <person name="Osorio S."/>
            <person name="Aflitos S.A."/>
            <person name="Schijlen E."/>
            <person name="Jimenez-Gomez J.M."/>
            <person name="Ryngajllo M."/>
            <person name="Kimura S."/>
            <person name="Kumar R."/>
            <person name="Koenig D."/>
            <person name="Headland L.R."/>
            <person name="Maloof J.N."/>
            <person name="Sinha N."/>
            <person name="van Ham R.C."/>
            <person name="Lankhorst R.K."/>
            <person name="Mao L."/>
            <person name="Vogel A."/>
            <person name="Arsova B."/>
            <person name="Panstruga R."/>
            <person name="Fei Z."/>
            <person name="Rose J.K."/>
            <person name="Zamir D."/>
            <person name="Carrari F."/>
            <person name="Giovannoni J.J."/>
            <person name="Weigel D."/>
            <person name="Usadel B."/>
            <person name="Fernie A.R."/>
        </authorList>
    </citation>
    <scope>NUCLEOTIDE SEQUENCE [LARGE SCALE GENOMIC DNA]</scope>
    <source>
        <strain evidence="3">cv. LA0716</strain>
    </source>
</reference>
<feature type="region of interest" description="Disordered" evidence="1">
    <location>
        <begin position="22"/>
        <end position="54"/>
    </location>
</feature>
<sequence length="162" mass="18698">MMHDKMYLGRLMVHAQLVEEIRRRKRGREEKKPRPSDEAGSNTGRSSFGIQDRPKFIKGNEEMPSVIESRVVSVVVCMESGHMIRDCPQVKNQAKEDTQPRPNPTTTAEPLKRNRLYALKDREEQEKSAYVVTGNLLVFFLPVYALLDRSIHLVFCYSFSNL</sequence>
<keyword evidence="2" id="KW-1133">Transmembrane helix</keyword>
<organism evidence="3 4">
    <name type="scientific">Solanum pennellii</name>
    <name type="common">Tomato</name>
    <name type="synonym">Lycopersicon pennellii</name>
    <dbReference type="NCBI Taxonomy" id="28526"/>
    <lineage>
        <taxon>Eukaryota</taxon>
        <taxon>Viridiplantae</taxon>
        <taxon>Streptophyta</taxon>
        <taxon>Embryophyta</taxon>
        <taxon>Tracheophyta</taxon>
        <taxon>Spermatophyta</taxon>
        <taxon>Magnoliopsida</taxon>
        <taxon>eudicotyledons</taxon>
        <taxon>Gunneridae</taxon>
        <taxon>Pentapetalae</taxon>
        <taxon>asterids</taxon>
        <taxon>lamiids</taxon>
        <taxon>Solanales</taxon>
        <taxon>Solanaceae</taxon>
        <taxon>Solanoideae</taxon>
        <taxon>Solaneae</taxon>
        <taxon>Solanum</taxon>
        <taxon>Solanum subgen. Lycopersicon</taxon>
    </lineage>
</organism>
<evidence type="ECO:0000313" key="3">
    <source>
        <dbReference type="Proteomes" id="UP000694930"/>
    </source>
</evidence>
<keyword evidence="2" id="KW-0472">Membrane</keyword>
<dbReference type="RefSeq" id="XP_015057557.1">
    <property type="nucleotide sequence ID" value="XM_015202071.1"/>
</dbReference>
<keyword evidence="3" id="KW-1185">Reference proteome</keyword>
<evidence type="ECO:0000256" key="2">
    <source>
        <dbReference type="SAM" id="Phobius"/>
    </source>
</evidence>
<gene>
    <name evidence="4" type="primary">LOC107003800</name>
</gene>
<proteinExistence type="predicted"/>
<feature type="compositionally biased region" description="Basic and acidic residues" evidence="1">
    <location>
        <begin position="22"/>
        <end position="37"/>
    </location>
</feature>
<accession>A0ABM1FJ07</accession>
<evidence type="ECO:0000313" key="4">
    <source>
        <dbReference type="RefSeq" id="XP_015057557.1"/>
    </source>
</evidence>